<accession>A0A9P3L7Q3</accession>
<dbReference type="InterPro" id="IPR013083">
    <property type="entry name" value="Znf_RING/FYVE/PHD"/>
</dbReference>
<feature type="compositionally biased region" description="Low complexity" evidence="1">
    <location>
        <begin position="613"/>
        <end position="622"/>
    </location>
</feature>
<feature type="region of interest" description="Disordered" evidence="1">
    <location>
        <begin position="517"/>
        <end position="561"/>
    </location>
</feature>
<keyword evidence="4" id="KW-1185">Reference proteome</keyword>
<evidence type="ECO:0000313" key="3">
    <source>
        <dbReference type="EMBL" id="GJE85225.1"/>
    </source>
</evidence>
<name>A0A9P3L7Q3_9APHY</name>
<sequence length="659" mass="70275">MARRNNCGGGGTPGSGLPAAGQLRARVGVQATRFLLPSHRPSHTFSSPVHISRLCEALAYQRAAWFIGDLTRRRPEARTEATDARPPTTMAAPADAVAINMADLTISPSSDANASTKKKQDTLFGPNIGIVAKGPEWTEIREKAIDELTPEIVRGWIAKSKEANQATTTLQALVNLKRPSLRLTPLETDSSEEIEQVDAQHHHGLEFEYDCDAPKCAISVNILVSPAHHLADRSVGNAHSKILVFETVTDGGFGKTLKLEEGATLELGRYEHQPHVKTVSATSSPDLDEKKAGTSGVASATASNAEIPTLSADDGAEVSSTRKSKRFTSFHFRKRTHESRTVAGPALAVVDVEAKENAHEEKDESGLGVKAMIRLSALDENGKPLACINEQTTYLHIVRFGAPPPADEEDKRPWVVKVVKREATIGTHTFHLHEIYGLSSATTNPTAPQAAVPTTYPPTGTPSLPQEDEPSSECLLCLSAPREVVLLPCRHLVACRDCAINMIEFGAGGQIVQNDAAPAADGENAEGGEENAANAGEQPADGAAAMPTPIPTVVPTTNTRRKRKAKGWFCPVCRQPYTSCLRITTTPPAKDTASENDQHESADIADHPLAPASPTQPTSPTSRGGVLSSLGRPGFLRTLTSRQPQPDLERGQPAATAAA</sequence>
<gene>
    <name evidence="3" type="ORF">PsYK624_013030</name>
</gene>
<dbReference type="EMBL" id="BPQB01000002">
    <property type="protein sequence ID" value="GJE85225.1"/>
    <property type="molecule type" value="Genomic_DNA"/>
</dbReference>
<dbReference type="InterPro" id="IPR045194">
    <property type="entry name" value="MGRN1/RNF157-like"/>
</dbReference>
<dbReference type="Proteomes" id="UP000703269">
    <property type="component" value="Unassembled WGS sequence"/>
</dbReference>
<dbReference type="GO" id="GO:0005737">
    <property type="term" value="C:cytoplasm"/>
    <property type="evidence" value="ECO:0007669"/>
    <property type="project" value="TreeGrafter"/>
</dbReference>
<feature type="region of interest" description="Disordered" evidence="1">
    <location>
        <begin position="277"/>
        <end position="301"/>
    </location>
</feature>
<dbReference type="SUPFAM" id="SSF57850">
    <property type="entry name" value="RING/U-box"/>
    <property type="match status" value="1"/>
</dbReference>
<feature type="compositionally biased region" description="Low complexity" evidence="1">
    <location>
        <begin position="530"/>
        <end position="540"/>
    </location>
</feature>
<feature type="domain" description="RING-type" evidence="2">
    <location>
        <begin position="474"/>
        <end position="573"/>
    </location>
</feature>
<dbReference type="GO" id="GO:0061630">
    <property type="term" value="F:ubiquitin protein ligase activity"/>
    <property type="evidence" value="ECO:0007669"/>
    <property type="project" value="UniProtKB-EC"/>
</dbReference>
<comment type="caution">
    <text evidence="3">The sequence shown here is derived from an EMBL/GenBank/DDBJ whole genome shotgun (WGS) entry which is preliminary data.</text>
</comment>
<evidence type="ECO:0000256" key="1">
    <source>
        <dbReference type="SAM" id="MobiDB-lite"/>
    </source>
</evidence>
<feature type="region of interest" description="Disordered" evidence="1">
    <location>
        <begin position="1"/>
        <end position="20"/>
    </location>
</feature>
<dbReference type="GO" id="GO:0016567">
    <property type="term" value="P:protein ubiquitination"/>
    <property type="evidence" value="ECO:0007669"/>
    <property type="project" value="TreeGrafter"/>
</dbReference>
<dbReference type="GO" id="GO:0008270">
    <property type="term" value="F:zinc ion binding"/>
    <property type="evidence" value="ECO:0007669"/>
    <property type="project" value="UniProtKB-KW"/>
</dbReference>
<dbReference type="SMART" id="SM00184">
    <property type="entry name" value="RING"/>
    <property type="match status" value="1"/>
</dbReference>
<dbReference type="Pfam" id="PF13920">
    <property type="entry name" value="zf-C3HC4_3"/>
    <property type="match status" value="1"/>
</dbReference>
<organism evidence="3 4">
    <name type="scientific">Phanerochaete sordida</name>
    <dbReference type="NCBI Taxonomy" id="48140"/>
    <lineage>
        <taxon>Eukaryota</taxon>
        <taxon>Fungi</taxon>
        <taxon>Dikarya</taxon>
        <taxon>Basidiomycota</taxon>
        <taxon>Agaricomycotina</taxon>
        <taxon>Agaricomycetes</taxon>
        <taxon>Polyporales</taxon>
        <taxon>Phanerochaetaceae</taxon>
        <taxon>Phanerochaete</taxon>
    </lineage>
</organism>
<evidence type="ECO:0000313" key="4">
    <source>
        <dbReference type="Proteomes" id="UP000703269"/>
    </source>
</evidence>
<dbReference type="OrthoDB" id="1711136at2759"/>
<dbReference type="InterPro" id="IPR001841">
    <property type="entry name" value="Znf_RING"/>
</dbReference>
<protein>
    <recommendedName>
        <fullName evidence="2">RING-type domain-containing protein</fullName>
    </recommendedName>
</protein>
<dbReference type="AlphaFoldDB" id="A0A9P3L7Q3"/>
<feature type="region of interest" description="Disordered" evidence="1">
    <location>
        <begin position="442"/>
        <end position="468"/>
    </location>
</feature>
<dbReference type="Gene3D" id="3.30.40.10">
    <property type="entry name" value="Zinc/RING finger domain, C3HC4 (zinc finger)"/>
    <property type="match status" value="1"/>
</dbReference>
<feature type="region of interest" description="Disordered" evidence="1">
    <location>
        <begin position="605"/>
        <end position="659"/>
    </location>
</feature>
<dbReference type="PANTHER" id="PTHR22996:SF0">
    <property type="entry name" value="RE60872P-RELATED"/>
    <property type="match status" value="1"/>
</dbReference>
<proteinExistence type="predicted"/>
<reference evidence="3 4" key="1">
    <citation type="submission" date="2021-08" db="EMBL/GenBank/DDBJ databases">
        <title>Draft Genome Sequence of Phanerochaete sordida strain YK-624.</title>
        <authorList>
            <person name="Mori T."/>
            <person name="Dohra H."/>
            <person name="Suzuki T."/>
            <person name="Kawagishi H."/>
            <person name="Hirai H."/>
        </authorList>
    </citation>
    <scope>NUCLEOTIDE SEQUENCE [LARGE SCALE GENOMIC DNA]</scope>
    <source>
        <strain evidence="3 4">YK-624</strain>
    </source>
</reference>
<dbReference type="PANTHER" id="PTHR22996">
    <property type="entry name" value="MAHOGUNIN"/>
    <property type="match status" value="1"/>
</dbReference>
<evidence type="ECO:0000259" key="2">
    <source>
        <dbReference type="SMART" id="SM00184"/>
    </source>
</evidence>